<comment type="cofactor">
    <cofactor evidence="1">
        <name>Mg(2+)</name>
        <dbReference type="ChEBI" id="CHEBI:18420"/>
    </cofactor>
</comment>
<comment type="catalytic activity">
    <reaction evidence="10">
        <text>L-threonyl-[protein] + FAD = FMN-L-threonyl-[protein] + AMP + H(+)</text>
        <dbReference type="Rhea" id="RHEA:36847"/>
        <dbReference type="Rhea" id="RHEA-COMP:11060"/>
        <dbReference type="Rhea" id="RHEA-COMP:11061"/>
        <dbReference type="ChEBI" id="CHEBI:15378"/>
        <dbReference type="ChEBI" id="CHEBI:30013"/>
        <dbReference type="ChEBI" id="CHEBI:57692"/>
        <dbReference type="ChEBI" id="CHEBI:74257"/>
        <dbReference type="ChEBI" id="CHEBI:456215"/>
        <dbReference type="EC" id="2.7.1.180"/>
    </reaction>
</comment>
<dbReference type="InterPro" id="IPR024932">
    <property type="entry name" value="ApbE"/>
</dbReference>
<protein>
    <recommendedName>
        <fullName evidence="3">FAD:protein FMN transferase</fullName>
        <ecNumber evidence="2">2.7.1.180</ecNumber>
    </recommendedName>
    <alternativeName>
        <fullName evidence="9">Flavin transferase</fullName>
    </alternativeName>
</protein>
<evidence type="ECO:0000256" key="7">
    <source>
        <dbReference type="ARBA" id="ARBA00022827"/>
    </source>
</evidence>
<organism evidence="11 12">
    <name type="scientific">Demequina muriae</name>
    <dbReference type="NCBI Taxonomy" id="3051664"/>
    <lineage>
        <taxon>Bacteria</taxon>
        <taxon>Bacillati</taxon>
        <taxon>Actinomycetota</taxon>
        <taxon>Actinomycetes</taxon>
        <taxon>Micrococcales</taxon>
        <taxon>Demequinaceae</taxon>
        <taxon>Demequina</taxon>
    </lineage>
</organism>
<dbReference type="RefSeq" id="WP_301140800.1">
    <property type="nucleotide sequence ID" value="NZ_JAUHQA010000001.1"/>
</dbReference>
<dbReference type="EMBL" id="JAUHQA010000001">
    <property type="protein sequence ID" value="MDN4479628.1"/>
    <property type="molecule type" value="Genomic_DNA"/>
</dbReference>
<reference evidence="11" key="1">
    <citation type="submission" date="2023-06" db="EMBL/GenBank/DDBJ databases">
        <title>Egi l300058.</title>
        <authorList>
            <person name="Gao L."/>
            <person name="Fang B.-Z."/>
            <person name="Li W.-J."/>
        </authorList>
    </citation>
    <scope>NUCLEOTIDE SEQUENCE</scope>
    <source>
        <strain evidence="11">EGI L300058</strain>
    </source>
</reference>
<evidence type="ECO:0000256" key="9">
    <source>
        <dbReference type="ARBA" id="ARBA00031306"/>
    </source>
</evidence>
<dbReference type="Pfam" id="PF02424">
    <property type="entry name" value="ApbE"/>
    <property type="match status" value="2"/>
</dbReference>
<keyword evidence="4" id="KW-0285">Flavoprotein</keyword>
<dbReference type="EC" id="2.7.1.180" evidence="2"/>
<evidence type="ECO:0000256" key="4">
    <source>
        <dbReference type="ARBA" id="ARBA00022630"/>
    </source>
</evidence>
<keyword evidence="5 11" id="KW-0808">Transferase</keyword>
<dbReference type="GO" id="GO:0016740">
    <property type="term" value="F:transferase activity"/>
    <property type="evidence" value="ECO:0007669"/>
    <property type="project" value="UniProtKB-KW"/>
</dbReference>
<comment type="caution">
    <text evidence="11">The sequence shown here is derived from an EMBL/GenBank/DDBJ whole genome shotgun (WGS) entry which is preliminary data.</text>
</comment>
<dbReference type="PANTHER" id="PTHR30040:SF2">
    <property type="entry name" value="FAD:PROTEIN FMN TRANSFERASE"/>
    <property type="match status" value="1"/>
</dbReference>
<dbReference type="SUPFAM" id="SSF143631">
    <property type="entry name" value="ApbE-like"/>
    <property type="match status" value="1"/>
</dbReference>
<name>A0ABT8GDX4_9MICO</name>
<evidence type="ECO:0000256" key="3">
    <source>
        <dbReference type="ARBA" id="ARBA00016337"/>
    </source>
</evidence>
<keyword evidence="8" id="KW-0460">Magnesium</keyword>
<keyword evidence="7" id="KW-0274">FAD</keyword>
<evidence type="ECO:0000313" key="12">
    <source>
        <dbReference type="Proteomes" id="UP001172708"/>
    </source>
</evidence>
<dbReference type="Gene3D" id="3.10.520.10">
    <property type="entry name" value="ApbE-like domains"/>
    <property type="match status" value="2"/>
</dbReference>
<evidence type="ECO:0000313" key="11">
    <source>
        <dbReference type="EMBL" id="MDN4479628.1"/>
    </source>
</evidence>
<evidence type="ECO:0000256" key="8">
    <source>
        <dbReference type="ARBA" id="ARBA00022842"/>
    </source>
</evidence>
<evidence type="ECO:0000256" key="5">
    <source>
        <dbReference type="ARBA" id="ARBA00022679"/>
    </source>
</evidence>
<evidence type="ECO:0000256" key="2">
    <source>
        <dbReference type="ARBA" id="ARBA00011955"/>
    </source>
</evidence>
<proteinExistence type="predicted"/>
<evidence type="ECO:0000256" key="10">
    <source>
        <dbReference type="ARBA" id="ARBA00048540"/>
    </source>
</evidence>
<evidence type="ECO:0000256" key="6">
    <source>
        <dbReference type="ARBA" id="ARBA00022723"/>
    </source>
</evidence>
<keyword evidence="12" id="KW-1185">Reference proteome</keyword>
<gene>
    <name evidence="11" type="ORF">QQX02_01645</name>
</gene>
<evidence type="ECO:0000256" key="1">
    <source>
        <dbReference type="ARBA" id="ARBA00001946"/>
    </source>
</evidence>
<dbReference type="PANTHER" id="PTHR30040">
    <property type="entry name" value="THIAMINE BIOSYNTHESIS LIPOPROTEIN APBE"/>
    <property type="match status" value="1"/>
</dbReference>
<keyword evidence="6" id="KW-0479">Metal-binding</keyword>
<dbReference type="InterPro" id="IPR003374">
    <property type="entry name" value="ApbE-like_sf"/>
</dbReference>
<sequence length="252" mass="26751">MTMDFRLEAEGDVAPESLDAVMSHVESDLRWVDDVFSPYREDSWISRLSRGDCGVGDAPPAVAEVLDLCERFRDETSGAFDARSPSGAIDPTGIVKSWAMERVRWRLGLLGASGWLWGCAGDVVVHGRGPADGGWRVGIADPRGDAAALSSAPMVSTTVLDARASALATSGDAHRPGHIWDPRTGSAATHYTQVSVRGSDLVACDAWATAIVAGGKRTLKLAVDNGIDVMALRTLEGKVHAQSSPGWERARA</sequence>
<dbReference type="Proteomes" id="UP001172708">
    <property type="component" value="Unassembled WGS sequence"/>
</dbReference>
<accession>A0ABT8GDX4</accession>